<gene>
    <name evidence="3" type="ORF">I8748_13755</name>
</gene>
<dbReference type="NCBIfam" id="TIGR02595">
    <property type="entry name" value="PEP_CTERM"/>
    <property type="match status" value="1"/>
</dbReference>
<protein>
    <submittedName>
        <fullName evidence="3">PEP-CTERM sorting domain-containing protein</fullName>
    </submittedName>
</protein>
<dbReference type="Pfam" id="PF07589">
    <property type="entry name" value="PEP-CTERM"/>
    <property type="match status" value="1"/>
</dbReference>
<keyword evidence="4" id="KW-1185">Reference proteome</keyword>
<dbReference type="AlphaFoldDB" id="A0A8J7HT05"/>
<reference evidence="3 4" key="1">
    <citation type="journal article" date="2021" name="Int. J. Syst. Evol. Microbiol.">
        <title>Amazonocrinis nigriterrae gen. nov., sp. nov., Atlanticothrix silvestris gen. nov., sp. nov. and Dendronalium phyllosphericum gen. nov., sp. nov., nostocacean cyanobacteria from Brazilian environments.</title>
        <authorList>
            <person name="Alvarenga D.O."/>
            <person name="Andreote A.P.D."/>
            <person name="Branco L.H.Z."/>
            <person name="Delbaje E."/>
            <person name="Cruz R.B."/>
            <person name="Varani A.M."/>
            <person name="Fiore M.F."/>
        </authorList>
    </citation>
    <scope>NUCLEOTIDE SEQUENCE [LARGE SCALE GENOMIC DNA]</scope>
    <source>
        <strain evidence="3 4">CENA67</strain>
    </source>
</reference>
<evidence type="ECO:0000313" key="4">
    <source>
        <dbReference type="Proteomes" id="UP000632766"/>
    </source>
</evidence>
<accession>A0A8J7HT05</accession>
<keyword evidence="1" id="KW-0812">Transmembrane</keyword>
<proteinExistence type="predicted"/>
<dbReference type="NCBIfam" id="TIGR04155">
    <property type="entry name" value="cyano_PEP"/>
    <property type="match status" value="1"/>
</dbReference>
<organism evidence="3 4">
    <name type="scientific">Amazonocrinis nigriterrae CENA67</name>
    <dbReference type="NCBI Taxonomy" id="2794033"/>
    <lineage>
        <taxon>Bacteria</taxon>
        <taxon>Bacillati</taxon>
        <taxon>Cyanobacteriota</taxon>
        <taxon>Cyanophyceae</taxon>
        <taxon>Nostocales</taxon>
        <taxon>Nostocaceae</taxon>
        <taxon>Amazonocrinis</taxon>
        <taxon>Amazonocrinis nigriterrae</taxon>
    </lineage>
</organism>
<dbReference type="InterPro" id="IPR026374">
    <property type="entry name" value="Cyano_PEP"/>
</dbReference>
<feature type="domain" description="Ice-binding protein C-terminal" evidence="2">
    <location>
        <begin position="31"/>
        <end position="53"/>
    </location>
</feature>
<dbReference type="EMBL" id="JAECZC010000021">
    <property type="protein sequence ID" value="MBH8563238.1"/>
    <property type="molecule type" value="Genomic_DNA"/>
</dbReference>
<evidence type="ECO:0000313" key="3">
    <source>
        <dbReference type="EMBL" id="MBH8563238.1"/>
    </source>
</evidence>
<evidence type="ECO:0000259" key="2">
    <source>
        <dbReference type="Pfam" id="PF07589"/>
    </source>
</evidence>
<dbReference type="InterPro" id="IPR013424">
    <property type="entry name" value="Ice-binding_C"/>
</dbReference>
<keyword evidence="1" id="KW-0472">Membrane</keyword>
<keyword evidence="1" id="KW-1133">Transmembrane helix</keyword>
<name>A0A8J7HT05_9NOST</name>
<feature type="transmembrane region" description="Helical" evidence="1">
    <location>
        <begin position="32"/>
        <end position="51"/>
    </location>
</feature>
<dbReference type="Proteomes" id="UP000632766">
    <property type="component" value="Unassembled WGS sequence"/>
</dbReference>
<dbReference type="RefSeq" id="WP_198125124.1">
    <property type="nucleotide sequence ID" value="NZ_JAECZC010000021.1"/>
</dbReference>
<evidence type="ECO:0000256" key="1">
    <source>
        <dbReference type="SAM" id="Phobius"/>
    </source>
</evidence>
<sequence length="65" mass="7135">MRFTSYGGVDAGYSGEGEHFALDDFTYEYKAVPEPAIILGLFTVASFGVGLRRQQKQQQKATSKA</sequence>
<comment type="caution">
    <text evidence="3">The sequence shown here is derived from an EMBL/GenBank/DDBJ whole genome shotgun (WGS) entry which is preliminary data.</text>
</comment>